<feature type="compositionally biased region" description="Polar residues" evidence="12">
    <location>
        <begin position="2489"/>
        <end position="2506"/>
    </location>
</feature>
<evidence type="ECO:0000256" key="1">
    <source>
        <dbReference type="ARBA" id="ARBA00000885"/>
    </source>
</evidence>
<feature type="region of interest" description="Disordered" evidence="12">
    <location>
        <begin position="1260"/>
        <end position="1285"/>
    </location>
</feature>
<sequence>MKILPKSKKAIPPPPQVNELITNLLNASNEQLVKFLKDVDVWKWPRSDLNAWVKVLNKFDDIMDEVIHEYNVEKLQLDPFIPAKRDLLAEILRFERLLLENSTNRKTFNSYDRLNSLLSTSDLDILILALNLLLRPSQQYSAQPAVSHALSISTNRLQSLAKRWPHLREHGIGLVELAGDKPGEELDGVPAEAREVSFNFYRTETSGGAEVEKTNEDVPDTPATSPRKPSAPASAPTSSAIHLRLDGSTISTQPVMNVLANAIQTHSIPDSETFELLCRIRTATSLSPGKKKEREKLVVVRLLAIAIFGHTHSESQATSALFLYEPDLIGHIAELLQVDRGVPTIVQTAAIAALDALARYKNKVQEVLTAVNAGVNHGILMALVRNMVAEVSNPESKLPHSFVEALLSFITYIASHASGGNMVVGAGLIPLLIQIMENRSPLRLPVISKTMQLVDNVLYSFTNAFTLFCAAHGVDVLVDRIEYEIDFDIKEYVSEYQPCAITDIGELPIQRIAILKHILRSMHRMMQSSGTAEGLRGLIDMSLLKSIKKIIEYRGLFGPNIFPLAINIMSTFVHNEPTSLAIIQEAGLPEMFYNAIEIGIEPSIEVIQAIPNAIGALCLNDAGQALLSKRPSIIPGIFSIFTSEKHLKVLIDKENAVIIGTAVDELIRHHPSLKTSVFEALKSALGRIEDLGMSYTPAANIKHWYQLVLANVTNSGDDDVTMQDDAVQESLPEDNAGQKTAEINDDEAEEDESSKNHDNIVVSYIDIIGRFLEGFFQHPPHCKDFVTTTDGLERFGRLTGLPCLPYDFANSVASDSMVQVLRTMTEVATVETLVHLSDIVEASLKDTKFFWDPIEESSKLLPFVDLTAEDATLANSRFRSLVALHIRITLLSDVFATAGQAQGRAAIGLLQTMMEHTPLQVLTDLGGLHKASIWENISLNLGLTSKGIDLQLSAASSPLEGSPNPTNADLPPLPPLPGLPGLPHSSGSRNGATASNGTHPGNDLALISGGKDNAGKQDGPRDWNASSLKHITQGLPNALAPFFQAMVKMFHARRNPDPMQKKQIKESSKIVAEIMLMHLKIKEFDNKAALYNYYSVIFALFALLLIDERTVTNTLHTVELFAFYQANGFNAIFDICSTLADKIESIVSIKEESRSETEKKELLHAYGAIKVALHLIYPILSSKSLLESGQTLLIVTRDKPDTDPSYFEPHNFLVKLRLAALPIVRKLWEASWLVQAPLGVSRFVVRTVLELVNGENEETKADPNLAEVGPGPPTTIARPSGPDESRIRILTDMGFPRSAAERALARTHNNVNSATELLLSNPFPLPPDPVQEPTATADPEQPADPAPISAEAQEHAANDDIAQPLESPSEESLPSPQPVPDSNDSSPATVVHGKSSDEWYKALDEAREPLRASISRQSLLLIDEHLSLLFDLHITFTKSSKHQEQAVRDLVDDISAFSAFAYDVQEQPLANRCRLLALVLCEKPTSLDQGLRNTLMDHLLALLLTGLDPEHPPRWLAAHLLVTEALFTLSDEPRAINLPKEGESIVTENISVGPPRAEARAIVFDFCLRLLAVDDLPTDELLSVLRLFVLLTRDRGMASQFVKRDGLTYLFKRLRTSPVTGGSSYVATILRHIVEDTSTIQSVMQQSIKRYLIQPRARIVDVTTFVRSCSAIALRDIDIFIDTTKSLCQLEQPFSSSPHIKLQSDSTSTEKSVVSGPEPSSDMQVDTPSNSSSNILQKSVESVVFLLIAELMTTVKVINEAPQTSTIAAATEQESVLAQELQPAQEAQPAALQPTEVPVNAVASGVSESISAATSPPQVDIQDKHQYASFLMQCLTELLFSYDTCKIAFLSYSTKRRSPQNLKEPNNKFRNATLHFLLSDLVTYGTINSSSDSKQRNKGMLCSWAMNVIGALCMDTSSAQDMKDVSTDLVYVRKFVLETISRSIKDVSTTSDNIESRYGRLLALADLCHRLLTARVNSNSRKHQDDIPTHLAKIMLEKNFVAVLTTALSEVDLNYPNVRNLVAAILRPLEYLTKIAIKMSRSSNKNKEDLVKDDSVSAESESEDENMEDDDREETPDLYRNSALGMYAGEMDDGHYSEDEDMDEDEDDQDVEMEYGEETGSEDTSASESEGEEDNLEHGEDGEVWDEGEDEDEEGLVENHDVDDEDEEHDGEDDENDEDDGEEDEDDEGMMWEDMEDDGDGLGLALDNADEAGHGVPIQVNHEEDEPEMASDEDEFVIDHGHFHNDGIFSFGEAFINAGPRDVGGLFVHRRHRSADSQAFGRSRTAPAAPETTTHPLLLDMSAASRANSNQNRGFRHAQRIISNGPPNLLQTIDEMLGEGSLQMLQQIISHDGGGAETFRIEVPAGTILHHGRRFLGSNRSERVPRLQGSRQGREFDPLGTLQRWAEEMKILHGDFVGERVAKLANHVALALLPTAVKAIKDAKAREEEESKKAEEGTKIEEEKALSGQQPDEQAPEAEAVVHPEPIPTEQTTEQNVEVSPDTLNILSRDEPQRPISDLPMGDITPADVDAEMIDAPEMTRSSSLPVPDVAVIGSPSEIVAGSSSEANTNPLERITVMIHGSAVDITDTGIDPTFLEALPDDMREEVLNQHVRDQQASRVERPPDSQISSEFLDALPPEIRAEIIQQEAMERARRRTEESTTRLPTREAVEIDPASFIASLDPTLRQAVLLDQDDGFIQSLPSHMIAEAGVYRDELHSGRTLASRIPARGLPGGTQVRKYAPQHDAILLLDRPSVAVLVRLLFFPQVLKKTLLFKVLVNICENAKTRIDLFNILLGILQDGTADLAAVDKSFAQMSVRNRDTKPQTPKAAGKQKTTDYVTALALPSSQIETVPDLIAQRCLEALTYIVTTNELSSLFFLTEHDIPAGLRKTNPKKGKGKEKQTPQTHYPLVLLLNLLDRQSLLRTPAILESVVGLLATVTRPLTSLKDQTKAQESTLPSSSLQAISTVSAPEPLVAANSTTSPEPSTQASDVPGIPPGASSSPSVAPDAPGSSKPEESVDDKSLLPHPPQIPNITLRLIVNILTIGECSGRTFQQSLALIQHLSYVPDSRDVIANELKAKAQEFGQTLYTDLDELAVALQDSQSSVMVSSVATKFSPASSTQAKLLRVLKTIDYMYTPKAPTSGSAAATPTDDIEKVQAIYESFRFTPLWRRLGDCLSLIGENVETAQIATVLLPLIEALMVVCKFVGSKGAGNIPRAIRASTSPRSPVTPKESMEDLFITFTDAHRKILNLMVRNNPSLMSGSFSLLVNNSRVLDFDNKRNYFNQQLHKKPHIREHYGTLQLNVRRARLFEDSFLYLQRKTGEQIKHGKLSVRFYDEEGVDAGGLTREWFQILARQMFNPNNALFQPCAADKLTYQPNKNSWVNPEHLSFFKFVGRVIGKAIYDGRLLDAYFARSLYRQLLGKPVDYKDVEWVDPEYYNSLCWILENDPTALDLNFSVEADEFGVNRIVPLKEGGETIPVTQENKREFVQLSAQYRLYSSIKDQIESLSSGFYEIIPKDLITIFNEQELELLISGTPDIDVDEWRAATEYNGYASSDPNIVWWWRALKSFNREERAKVLSFATGTSRVPLSGFLDLQGVQGVQKFSIHRAYGEPDRLPQAHTCFNQIDLPQYTSYEMLRQQLLMAIHEGGEGFAFS</sequence>
<feature type="region of interest" description="Disordered" evidence="12">
    <location>
        <begin position="204"/>
        <end position="238"/>
    </location>
</feature>
<evidence type="ECO:0000259" key="13">
    <source>
        <dbReference type="PROSITE" id="PS50030"/>
    </source>
</evidence>
<feature type="domain" description="UBA" evidence="13">
    <location>
        <begin position="1281"/>
        <end position="1321"/>
    </location>
</feature>
<dbReference type="FunFam" id="3.30.2160.10:FF:000001">
    <property type="entry name" value="E3 ubiquitin-protein ligase NEDD4-like"/>
    <property type="match status" value="1"/>
</dbReference>
<dbReference type="PANTHER" id="PTHR11254:SF67">
    <property type="entry name" value="E3 UBIQUITIN-PROTEIN LIGASE HUWE1"/>
    <property type="match status" value="1"/>
</dbReference>
<dbReference type="InterPro" id="IPR050409">
    <property type="entry name" value="E3_ubiq-protein_ligase"/>
</dbReference>
<keyword evidence="8" id="KW-0509">mRNA transport</keyword>
<feature type="region of interest" description="Disordered" evidence="12">
    <location>
        <begin position="1697"/>
        <end position="1733"/>
    </location>
</feature>
<evidence type="ECO:0000256" key="2">
    <source>
        <dbReference type="ARBA" id="ARBA00004123"/>
    </source>
</evidence>
<dbReference type="InterPro" id="IPR035983">
    <property type="entry name" value="Hect_E3_ubiquitin_ligase"/>
</dbReference>
<keyword evidence="6" id="KW-0808">Transferase</keyword>
<feature type="region of interest" description="Disordered" evidence="12">
    <location>
        <begin position="2975"/>
        <end position="3028"/>
    </location>
</feature>
<feature type="compositionally biased region" description="Acidic residues" evidence="12">
    <location>
        <begin position="2142"/>
        <end position="2200"/>
    </location>
</feature>
<feature type="active site" description="Glycyl thioester intermediate" evidence="11">
    <location>
        <position position="3624"/>
    </location>
</feature>
<feature type="region of interest" description="Disordered" evidence="12">
    <location>
        <begin position="2044"/>
        <end position="2076"/>
    </location>
</feature>
<feature type="compositionally biased region" description="Polar residues" evidence="12">
    <location>
        <begin position="2977"/>
        <end position="2990"/>
    </location>
</feature>
<feature type="compositionally biased region" description="Basic and acidic residues" evidence="12">
    <location>
        <begin position="2446"/>
        <end position="2465"/>
    </location>
</feature>
<dbReference type="InterPro" id="IPR025527">
    <property type="entry name" value="HUWE1/Rev1_UBM"/>
</dbReference>
<dbReference type="Gene3D" id="1.25.10.10">
    <property type="entry name" value="Leucine-rich Repeat Variant"/>
    <property type="match status" value="1"/>
</dbReference>
<dbReference type="GO" id="GO:0051028">
    <property type="term" value="P:mRNA transport"/>
    <property type="evidence" value="ECO:0007669"/>
    <property type="project" value="UniProtKB-KW"/>
</dbReference>
<dbReference type="SUPFAM" id="SSF48371">
    <property type="entry name" value="ARM repeat"/>
    <property type="match status" value="2"/>
</dbReference>
<feature type="compositionally biased region" description="Pro residues" evidence="12">
    <location>
        <begin position="971"/>
        <end position="980"/>
    </location>
</feature>
<evidence type="ECO:0000313" key="16">
    <source>
        <dbReference type="Proteomes" id="UP000283269"/>
    </source>
</evidence>
<comment type="subcellular location">
    <subcellularLocation>
        <location evidence="2">Nucleus</location>
    </subcellularLocation>
</comment>
<feature type="region of interest" description="Disordered" evidence="12">
    <location>
        <begin position="1318"/>
        <end position="1393"/>
    </location>
</feature>
<feature type="compositionally biased region" description="Basic and acidic residues" evidence="12">
    <location>
        <begin position="2045"/>
        <end position="2055"/>
    </location>
</feature>
<organism evidence="15 16">
    <name type="scientific">Psilocybe cyanescens</name>
    <dbReference type="NCBI Taxonomy" id="93625"/>
    <lineage>
        <taxon>Eukaryota</taxon>
        <taxon>Fungi</taxon>
        <taxon>Dikarya</taxon>
        <taxon>Basidiomycota</taxon>
        <taxon>Agaricomycotina</taxon>
        <taxon>Agaricomycetes</taxon>
        <taxon>Agaricomycetidae</taxon>
        <taxon>Agaricales</taxon>
        <taxon>Agaricineae</taxon>
        <taxon>Strophariaceae</taxon>
        <taxon>Psilocybe</taxon>
    </lineage>
</organism>
<feature type="compositionally biased region" description="Acidic residues" evidence="12">
    <location>
        <begin position="2098"/>
        <end position="2121"/>
    </location>
</feature>
<dbReference type="Pfam" id="PF00627">
    <property type="entry name" value="UBA"/>
    <property type="match status" value="1"/>
</dbReference>
<dbReference type="Gene3D" id="3.90.1750.10">
    <property type="entry name" value="Hect, E3 ligase catalytic domains"/>
    <property type="match status" value="1"/>
</dbReference>
<dbReference type="Pfam" id="PF14377">
    <property type="entry name" value="UBM"/>
    <property type="match status" value="3"/>
</dbReference>
<dbReference type="Pfam" id="PF06025">
    <property type="entry name" value="DUF913"/>
    <property type="match status" value="1"/>
</dbReference>
<dbReference type="Proteomes" id="UP000283269">
    <property type="component" value="Unassembled WGS sequence"/>
</dbReference>
<evidence type="ECO:0000256" key="4">
    <source>
        <dbReference type="ARBA" id="ARBA00012485"/>
    </source>
</evidence>
<dbReference type="FunFam" id="3.90.1750.10:FF:000003">
    <property type="entry name" value="E3 ubiquitin-protein ligase UPL1"/>
    <property type="match status" value="1"/>
</dbReference>
<dbReference type="InterPro" id="IPR009060">
    <property type="entry name" value="UBA-like_sf"/>
</dbReference>
<dbReference type="GO" id="GO:0061630">
    <property type="term" value="F:ubiquitin protein ligase activity"/>
    <property type="evidence" value="ECO:0007669"/>
    <property type="project" value="UniProtKB-EC"/>
</dbReference>
<evidence type="ECO:0000256" key="6">
    <source>
        <dbReference type="ARBA" id="ARBA00022679"/>
    </source>
</evidence>
<comment type="similarity">
    <text evidence="10">Belongs to the UPL family. TOM1/PTR1 subfamily.</text>
</comment>
<dbReference type="GO" id="GO:0006511">
    <property type="term" value="P:ubiquitin-dependent protein catabolic process"/>
    <property type="evidence" value="ECO:0007669"/>
    <property type="project" value="TreeGrafter"/>
</dbReference>
<protein>
    <recommendedName>
        <fullName evidence="4">HECT-type E3 ubiquitin transferase</fullName>
        <ecNumber evidence="4">2.3.2.26</ecNumber>
    </recommendedName>
</protein>
<feature type="compositionally biased region" description="Low complexity" evidence="12">
    <location>
        <begin position="221"/>
        <end position="238"/>
    </location>
</feature>
<feature type="compositionally biased region" description="Acidic residues" evidence="12">
    <location>
        <begin position="2060"/>
        <end position="2076"/>
    </location>
</feature>
<dbReference type="GO" id="GO:0000209">
    <property type="term" value="P:protein polyubiquitination"/>
    <property type="evidence" value="ECO:0007669"/>
    <property type="project" value="TreeGrafter"/>
</dbReference>
<dbReference type="InterPro" id="IPR015940">
    <property type="entry name" value="UBA"/>
</dbReference>
<feature type="region of interest" description="Disordered" evidence="12">
    <location>
        <begin position="2089"/>
        <end position="2205"/>
    </location>
</feature>
<dbReference type="SUPFAM" id="SSF56204">
    <property type="entry name" value="Hect, E3 ligase catalytic domain"/>
    <property type="match status" value="1"/>
</dbReference>
<comment type="catalytic activity">
    <reaction evidence="1">
        <text>S-ubiquitinyl-[E2 ubiquitin-conjugating enzyme]-L-cysteine + [acceptor protein]-L-lysine = [E2 ubiquitin-conjugating enzyme]-L-cysteine + N(6)-ubiquitinyl-[acceptor protein]-L-lysine.</text>
        <dbReference type="EC" id="2.3.2.26"/>
    </reaction>
</comment>
<feature type="domain" description="HECT" evidence="14">
    <location>
        <begin position="3322"/>
        <end position="3657"/>
    </location>
</feature>
<dbReference type="InterPro" id="IPR016024">
    <property type="entry name" value="ARM-type_fold"/>
</dbReference>
<feature type="region of interest" description="Disordered" evidence="12">
    <location>
        <begin position="2446"/>
        <end position="2521"/>
    </location>
</feature>
<dbReference type="InterPro" id="IPR010314">
    <property type="entry name" value="E3_Ub_ligase_DUF913"/>
</dbReference>
<evidence type="ECO:0000256" key="5">
    <source>
        <dbReference type="ARBA" id="ARBA00022448"/>
    </source>
</evidence>
<feature type="region of interest" description="Disordered" evidence="12">
    <location>
        <begin position="955"/>
        <end position="1025"/>
    </location>
</feature>
<evidence type="ECO:0000313" key="15">
    <source>
        <dbReference type="EMBL" id="PPQ67309.1"/>
    </source>
</evidence>
<comment type="pathway">
    <text evidence="3">Protein modification; protein ubiquitination.</text>
</comment>
<proteinExistence type="inferred from homology"/>
<feature type="compositionally biased region" description="Polar residues" evidence="12">
    <location>
        <begin position="1721"/>
        <end position="1733"/>
    </location>
</feature>
<dbReference type="OrthoDB" id="8068875at2759"/>
<evidence type="ECO:0000256" key="3">
    <source>
        <dbReference type="ARBA" id="ARBA00004906"/>
    </source>
</evidence>
<name>A0A409VM19_PSICY</name>
<feature type="compositionally biased region" description="Low complexity" evidence="12">
    <location>
        <begin position="2997"/>
        <end position="3013"/>
    </location>
</feature>
<feature type="compositionally biased region" description="Low complexity" evidence="12">
    <location>
        <begin position="1363"/>
        <end position="1374"/>
    </location>
</feature>
<keyword evidence="7 11" id="KW-0833">Ubl conjugation pathway</keyword>
<dbReference type="Pfam" id="PF06012">
    <property type="entry name" value="DUF908"/>
    <property type="match status" value="1"/>
</dbReference>
<dbReference type="SMART" id="SM00119">
    <property type="entry name" value="HECTc"/>
    <property type="match status" value="1"/>
</dbReference>
<evidence type="ECO:0000256" key="9">
    <source>
        <dbReference type="ARBA" id="ARBA00023242"/>
    </source>
</evidence>
<dbReference type="Pfam" id="PF00632">
    <property type="entry name" value="HECT"/>
    <property type="match status" value="1"/>
</dbReference>
<feature type="compositionally biased region" description="Polar residues" evidence="12">
    <location>
        <begin position="985"/>
        <end position="999"/>
    </location>
</feature>
<dbReference type="PANTHER" id="PTHR11254">
    <property type="entry name" value="HECT DOMAIN UBIQUITIN-PROTEIN LIGASE"/>
    <property type="match status" value="1"/>
</dbReference>
<keyword evidence="16" id="KW-1185">Reference proteome</keyword>
<dbReference type="GO" id="GO:0005634">
    <property type="term" value="C:nucleus"/>
    <property type="evidence" value="ECO:0007669"/>
    <property type="project" value="UniProtKB-SubCell"/>
</dbReference>
<gene>
    <name evidence="15" type="ORF">CVT25_005893</name>
</gene>
<evidence type="ECO:0000256" key="10">
    <source>
        <dbReference type="ARBA" id="ARBA00034494"/>
    </source>
</evidence>
<comment type="caution">
    <text evidence="15">The sequence shown here is derived from an EMBL/GenBank/DDBJ whole genome shotgun (WGS) entry which is preliminary data.</text>
</comment>
<evidence type="ECO:0000256" key="8">
    <source>
        <dbReference type="ARBA" id="ARBA00022816"/>
    </source>
</evidence>
<feature type="compositionally biased region" description="Polar residues" evidence="12">
    <location>
        <begin position="1697"/>
        <end position="1712"/>
    </location>
</feature>
<evidence type="ECO:0000259" key="14">
    <source>
        <dbReference type="PROSITE" id="PS50237"/>
    </source>
</evidence>
<keyword evidence="5" id="KW-0813">Transport</keyword>
<feature type="compositionally biased region" description="Basic and acidic residues" evidence="12">
    <location>
        <begin position="3014"/>
        <end position="3024"/>
    </location>
</feature>
<dbReference type="STRING" id="93625.A0A409VM19"/>
<dbReference type="PROSITE" id="PS50030">
    <property type="entry name" value="UBA"/>
    <property type="match status" value="1"/>
</dbReference>
<dbReference type="SMART" id="SM00165">
    <property type="entry name" value="UBA"/>
    <property type="match status" value="1"/>
</dbReference>
<keyword evidence="9" id="KW-0539">Nucleus</keyword>
<dbReference type="Gene3D" id="3.30.2410.10">
    <property type="entry name" value="Hect, E3 ligase catalytic domain"/>
    <property type="match status" value="1"/>
</dbReference>
<evidence type="ECO:0000256" key="11">
    <source>
        <dbReference type="PROSITE-ProRule" id="PRU00104"/>
    </source>
</evidence>
<dbReference type="GO" id="GO:0005737">
    <property type="term" value="C:cytoplasm"/>
    <property type="evidence" value="ECO:0007669"/>
    <property type="project" value="TreeGrafter"/>
</dbReference>
<dbReference type="UniPathway" id="UPA00143"/>
<dbReference type="InterPro" id="IPR010309">
    <property type="entry name" value="E3_Ub_ligase_DUF908"/>
</dbReference>
<dbReference type="CDD" id="cd00078">
    <property type="entry name" value="HECTc"/>
    <property type="match status" value="1"/>
</dbReference>
<dbReference type="FunFam" id="3.30.2410.10:FF:000004">
    <property type="entry name" value="E3 ubiquitin-protein ligase HUWE1, variant"/>
    <property type="match status" value="1"/>
</dbReference>
<dbReference type="Gene3D" id="1.10.8.10">
    <property type="entry name" value="DNA helicase RuvA subunit, C-terminal domain"/>
    <property type="match status" value="1"/>
</dbReference>
<dbReference type="SUPFAM" id="SSF46934">
    <property type="entry name" value="UBA-like"/>
    <property type="match status" value="1"/>
</dbReference>
<dbReference type="FunCoup" id="A0A409VM19">
    <property type="interactions" value="726"/>
</dbReference>
<evidence type="ECO:0000256" key="12">
    <source>
        <dbReference type="SAM" id="MobiDB-lite"/>
    </source>
</evidence>
<dbReference type="InParanoid" id="A0A409VM19"/>
<dbReference type="InterPro" id="IPR011989">
    <property type="entry name" value="ARM-like"/>
</dbReference>
<dbReference type="EMBL" id="NHYD01003975">
    <property type="protein sequence ID" value="PPQ67309.1"/>
    <property type="molecule type" value="Genomic_DNA"/>
</dbReference>
<evidence type="ECO:0000256" key="7">
    <source>
        <dbReference type="ARBA" id="ARBA00022786"/>
    </source>
</evidence>
<reference evidence="15 16" key="1">
    <citation type="journal article" date="2018" name="Evol. Lett.">
        <title>Horizontal gene cluster transfer increased hallucinogenic mushroom diversity.</title>
        <authorList>
            <person name="Reynolds H.T."/>
            <person name="Vijayakumar V."/>
            <person name="Gluck-Thaler E."/>
            <person name="Korotkin H.B."/>
            <person name="Matheny P.B."/>
            <person name="Slot J.C."/>
        </authorList>
    </citation>
    <scope>NUCLEOTIDE SEQUENCE [LARGE SCALE GENOMIC DNA]</scope>
    <source>
        <strain evidence="15 16">2631</strain>
    </source>
</reference>
<accession>A0A409VM19</accession>
<dbReference type="PROSITE" id="PS50237">
    <property type="entry name" value="HECT"/>
    <property type="match status" value="1"/>
</dbReference>
<dbReference type="Gene3D" id="3.30.2160.10">
    <property type="entry name" value="Hect, E3 ligase catalytic domain"/>
    <property type="match status" value="1"/>
</dbReference>
<dbReference type="InterPro" id="IPR000569">
    <property type="entry name" value="HECT_dom"/>
</dbReference>
<dbReference type="EC" id="2.3.2.26" evidence="4"/>